<organism evidence="1 2">
    <name type="scientific">Cladonia borealis</name>
    <dbReference type="NCBI Taxonomy" id="184061"/>
    <lineage>
        <taxon>Eukaryota</taxon>
        <taxon>Fungi</taxon>
        <taxon>Dikarya</taxon>
        <taxon>Ascomycota</taxon>
        <taxon>Pezizomycotina</taxon>
        <taxon>Lecanoromycetes</taxon>
        <taxon>OSLEUM clade</taxon>
        <taxon>Lecanoromycetidae</taxon>
        <taxon>Lecanorales</taxon>
        <taxon>Lecanorineae</taxon>
        <taxon>Cladoniaceae</taxon>
        <taxon>Cladonia</taxon>
    </lineage>
</organism>
<dbReference type="AlphaFoldDB" id="A0AA39R0G2"/>
<dbReference type="Proteomes" id="UP001166286">
    <property type="component" value="Unassembled WGS sequence"/>
</dbReference>
<name>A0AA39R0G2_9LECA</name>
<dbReference type="CDD" id="cd00303">
    <property type="entry name" value="retropepsin_like"/>
    <property type="match status" value="1"/>
</dbReference>
<evidence type="ECO:0000313" key="2">
    <source>
        <dbReference type="Proteomes" id="UP001166286"/>
    </source>
</evidence>
<sequence>MIGLVSRMVRSVKMQIDWCNEDQEEEEGYLGQATPRSSRERAIVAILDERYAPKVRQAVPLRKETAAVRASEKKLAIQMTCCTSKFCSETCMQEAEDTYHNVICGKGFSWLHRACTEADQVYCDKIPLLLVKILATAVQQNWKPLRVSCIRTLKAETSSKSSKILLYAVPNSPSFLSDDLLVLETLRLGTACKLELADGGSVPDITHVARMHFTLGVHREELWGLGTQLGKFDVILGMPWLEQHNPHKDWAGRVMSLNSGFCLRKCLPGHRPVADLASLMLPETNYKPTPGLRLIDPIGGAFEGTPWRKRKSSIASGIVRICSIFSNDLLDSPFSTMHRFAFSITSEP</sequence>
<comment type="caution">
    <text evidence="1">The sequence shown here is derived from an EMBL/GenBank/DDBJ whole genome shotgun (WGS) entry which is preliminary data.</text>
</comment>
<keyword evidence="2" id="KW-1185">Reference proteome</keyword>
<dbReference type="EMBL" id="JAFEKC020000009">
    <property type="protein sequence ID" value="KAK0512583.1"/>
    <property type="molecule type" value="Genomic_DNA"/>
</dbReference>
<accession>A0AA39R0G2</accession>
<reference evidence="1" key="1">
    <citation type="submission" date="2023-03" db="EMBL/GenBank/DDBJ databases">
        <title>Complete genome of Cladonia borealis.</title>
        <authorList>
            <person name="Park H."/>
        </authorList>
    </citation>
    <scope>NUCLEOTIDE SEQUENCE</scope>
    <source>
        <strain evidence="1">ANT050790</strain>
    </source>
</reference>
<dbReference type="Gene3D" id="2.40.70.10">
    <property type="entry name" value="Acid Proteases"/>
    <property type="match status" value="1"/>
</dbReference>
<evidence type="ECO:0000313" key="1">
    <source>
        <dbReference type="EMBL" id="KAK0512583.1"/>
    </source>
</evidence>
<protein>
    <submittedName>
        <fullName evidence="1">Uncharacterized protein</fullName>
    </submittedName>
</protein>
<gene>
    <name evidence="1" type="ORF">JMJ35_004600</name>
</gene>
<dbReference type="InterPro" id="IPR021109">
    <property type="entry name" value="Peptidase_aspartic_dom_sf"/>
</dbReference>
<proteinExistence type="predicted"/>